<evidence type="ECO:0000256" key="4">
    <source>
        <dbReference type="ARBA" id="ARBA00022679"/>
    </source>
</evidence>
<reference evidence="11 12" key="1">
    <citation type="submission" date="2015-11" db="EMBL/GenBank/DDBJ databases">
        <title>Genomic analysis of 38 Legionella species identifies large and diverse effector repertoires.</title>
        <authorList>
            <person name="Burstein D."/>
            <person name="Amaro F."/>
            <person name="Zusman T."/>
            <person name="Lifshitz Z."/>
            <person name="Cohen O."/>
            <person name="Gilbert J.A."/>
            <person name="Pupko T."/>
            <person name="Shuman H.A."/>
            <person name="Segal G."/>
        </authorList>
    </citation>
    <scope>NUCLEOTIDE SEQUENCE [LARGE SCALE GENOMIC DNA]</scope>
    <source>
        <strain evidence="11 12">ATCC 49506</strain>
    </source>
</reference>
<dbReference type="STRING" id="45070.Lnau_1968"/>
<name>A0A0W0WSI1_9GAMM</name>
<dbReference type="CDD" id="cd06445">
    <property type="entry name" value="ATase"/>
    <property type="match status" value="1"/>
</dbReference>
<comment type="catalytic activity">
    <reaction evidence="7 8">
        <text>a 6-O-methyl-2'-deoxyguanosine in DNA + L-cysteinyl-[protein] = S-methyl-L-cysteinyl-[protein] + a 2'-deoxyguanosine in DNA</text>
        <dbReference type="Rhea" id="RHEA:24000"/>
        <dbReference type="Rhea" id="RHEA-COMP:10131"/>
        <dbReference type="Rhea" id="RHEA-COMP:10132"/>
        <dbReference type="Rhea" id="RHEA-COMP:11367"/>
        <dbReference type="Rhea" id="RHEA-COMP:11368"/>
        <dbReference type="ChEBI" id="CHEBI:29950"/>
        <dbReference type="ChEBI" id="CHEBI:82612"/>
        <dbReference type="ChEBI" id="CHEBI:85445"/>
        <dbReference type="ChEBI" id="CHEBI:85448"/>
        <dbReference type="EC" id="2.1.1.63"/>
    </reaction>
</comment>
<dbReference type="PATRIC" id="fig|45070.6.peg.2074"/>
<evidence type="ECO:0000256" key="2">
    <source>
        <dbReference type="ARBA" id="ARBA00008711"/>
    </source>
</evidence>
<comment type="similarity">
    <text evidence="2 8">Belongs to the MGMT family.</text>
</comment>
<evidence type="ECO:0000259" key="10">
    <source>
        <dbReference type="Pfam" id="PF02870"/>
    </source>
</evidence>
<evidence type="ECO:0000256" key="3">
    <source>
        <dbReference type="ARBA" id="ARBA00022603"/>
    </source>
</evidence>
<comment type="caution">
    <text evidence="11">The sequence shown here is derived from an EMBL/GenBank/DDBJ whole genome shotgun (WGS) entry which is preliminary data.</text>
</comment>
<dbReference type="GO" id="GO:0003908">
    <property type="term" value="F:methylated-DNA-[protein]-cysteine S-methyltransferase activity"/>
    <property type="evidence" value="ECO:0007669"/>
    <property type="project" value="UniProtKB-UniRule"/>
</dbReference>
<dbReference type="GO" id="GO:0005737">
    <property type="term" value="C:cytoplasm"/>
    <property type="evidence" value="ECO:0007669"/>
    <property type="project" value="UniProtKB-SubCell"/>
</dbReference>
<evidence type="ECO:0000256" key="7">
    <source>
        <dbReference type="ARBA" id="ARBA00049348"/>
    </source>
</evidence>
<keyword evidence="8" id="KW-0963">Cytoplasm</keyword>
<dbReference type="OrthoDB" id="9802228at2"/>
<keyword evidence="6 8" id="KW-0234">DNA repair</keyword>
<feature type="active site" description="Nucleophile; methyl group acceptor" evidence="8">
    <location>
        <position position="130"/>
    </location>
</feature>
<dbReference type="InterPro" id="IPR036631">
    <property type="entry name" value="MGMT_N_sf"/>
</dbReference>
<dbReference type="Pfam" id="PF01035">
    <property type="entry name" value="DNA_binding_1"/>
    <property type="match status" value="1"/>
</dbReference>
<dbReference type="SUPFAM" id="SSF46767">
    <property type="entry name" value="Methylated DNA-protein cysteine methyltransferase, C-terminal domain"/>
    <property type="match status" value="1"/>
</dbReference>
<comment type="subcellular location">
    <subcellularLocation>
        <location evidence="8">Cytoplasm</location>
    </subcellularLocation>
</comment>
<sequence length="167" mass="18535">MNYVYKMMKSPVGELKLIASEKGLAAILWERDNPKRVQVGSPQESNHDPILVETENQLKSYFAGKLEQFSLQLDFVGTEFQKKVWHALITIPFGETRSYGQIAQQIGNPKAVRAVGAANGKNPISIVAPCHRVIGSNGKLTGFAGGLETKAYLLQLESQDRHNRTIR</sequence>
<evidence type="ECO:0000256" key="8">
    <source>
        <dbReference type="HAMAP-Rule" id="MF_00772"/>
    </source>
</evidence>
<dbReference type="Gene3D" id="3.30.160.70">
    <property type="entry name" value="Methylated DNA-protein cysteine methyltransferase domain"/>
    <property type="match status" value="1"/>
</dbReference>
<dbReference type="EC" id="2.1.1.63" evidence="8"/>
<dbReference type="GO" id="GO:0032259">
    <property type="term" value="P:methylation"/>
    <property type="evidence" value="ECO:0007669"/>
    <property type="project" value="UniProtKB-KW"/>
</dbReference>
<dbReference type="NCBIfam" id="TIGR00589">
    <property type="entry name" value="ogt"/>
    <property type="match status" value="1"/>
</dbReference>
<dbReference type="HAMAP" id="MF_00772">
    <property type="entry name" value="OGT"/>
    <property type="match status" value="1"/>
</dbReference>
<gene>
    <name evidence="11" type="ORF">Lnau_1968</name>
</gene>
<keyword evidence="4 8" id="KW-0808">Transferase</keyword>
<keyword evidence="3 8" id="KW-0489">Methyltransferase</keyword>
<keyword evidence="12" id="KW-1185">Reference proteome</keyword>
<dbReference type="PANTHER" id="PTHR10815:SF5">
    <property type="entry name" value="METHYLATED-DNA--PROTEIN-CYSTEINE METHYLTRANSFERASE"/>
    <property type="match status" value="1"/>
</dbReference>
<dbReference type="Gene3D" id="1.10.10.10">
    <property type="entry name" value="Winged helix-like DNA-binding domain superfamily/Winged helix DNA-binding domain"/>
    <property type="match status" value="1"/>
</dbReference>
<evidence type="ECO:0000256" key="6">
    <source>
        <dbReference type="ARBA" id="ARBA00023204"/>
    </source>
</evidence>
<dbReference type="InterPro" id="IPR036388">
    <property type="entry name" value="WH-like_DNA-bd_sf"/>
</dbReference>
<feature type="domain" description="Methylated-DNA-[protein]-cysteine S-methyltransferase DNA binding" evidence="9">
    <location>
        <begin position="79"/>
        <end position="158"/>
    </location>
</feature>
<keyword evidence="5 8" id="KW-0227">DNA damage</keyword>
<organism evidence="11 12">
    <name type="scientific">Legionella nautarum</name>
    <dbReference type="NCBI Taxonomy" id="45070"/>
    <lineage>
        <taxon>Bacteria</taxon>
        <taxon>Pseudomonadati</taxon>
        <taxon>Pseudomonadota</taxon>
        <taxon>Gammaproteobacteria</taxon>
        <taxon>Legionellales</taxon>
        <taxon>Legionellaceae</taxon>
        <taxon>Legionella</taxon>
    </lineage>
</organism>
<dbReference type="PANTHER" id="PTHR10815">
    <property type="entry name" value="METHYLATED-DNA--PROTEIN-CYSTEINE METHYLTRANSFERASE"/>
    <property type="match status" value="1"/>
</dbReference>
<evidence type="ECO:0000256" key="5">
    <source>
        <dbReference type="ARBA" id="ARBA00022763"/>
    </source>
</evidence>
<comment type="miscellaneous">
    <text evidence="8">This enzyme catalyzes only one turnover and therefore is not strictly catalytic. According to one definition, an enzyme is a biocatalyst that acts repeatedly and over many reaction cycles.</text>
</comment>
<dbReference type="SUPFAM" id="SSF53155">
    <property type="entry name" value="Methylated DNA-protein cysteine methyltransferase domain"/>
    <property type="match status" value="1"/>
</dbReference>
<dbReference type="InterPro" id="IPR023546">
    <property type="entry name" value="MGMT"/>
</dbReference>
<dbReference type="FunFam" id="1.10.10.10:FF:000214">
    <property type="entry name" value="Methylated-DNA--protein-cysteine methyltransferase"/>
    <property type="match status" value="1"/>
</dbReference>
<comment type="catalytic activity">
    <reaction evidence="1 8">
        <text>a 4-O-methyl-thymidine in DNA + L-cysteinyl-[protein] = a thymidine in DNA + S-methyl-L-cysteinyl-[protein]</text>
        <dbReference type="Rhea" id="RHEA:53428"/>
        <dbReference type="Rhea" id="RHEA-COMP:10131"/>
        <dbReference type="Rhea" id="RHEA-COMP:10132"/>
        <dbReference type="Rhea" id="RHEA-COMP:13555"/>
        <dbReference type="Rhea" id="RHEA-COMP:13556"/>
        <dbReference type="ChEBI" id="CHEBI:29950"/>
        <dbReference type="ChEBI" id="CHEBI:82612"/>
        <dbReference type="ChEBI" id="CHEBI:137386"/>
        <dbReference type="ChEBI" id="CHEBI:137387"/>
        <dbReference type="EC" id="2.1.1.63"/>
    </reaction>
</comment>
<evidence type="ECO:0000313" key="11">
    <source>
        <dbReference type="EMBL" id="KTD35078.1"/>
    </source>
</evidence>
<dbReference type="Pfam" id="PF02870">
    <property type="entry name" value="Methyltransf_1N"/>
    <property type="match status" value="1"/>
</dbReference>
<accession>A0A0W0WSI1</accession>
<evidence type="ECO:0000256" key="1">
    <source>
        <dbReference type="ARBA" id="ARBA00001286"/>
    </source>
</evidence>
<dbReference type="InterPro" id="IPR008332">
    <property type="entry name" value="MethylG_MeTrfase_N"/>
</dbReference>
<dbReference type="AlphaFoldDB" id="A0A0W0WSI1"/>
<dbReference type="EMBL" id="LNYO01000017">
    <property type="protein sequence ID" value="KTD35078.1"/>
    <property type="molecule type" value="Genomic_DNA"/>
</dbReference>
<feature type="domain" description="Methylguanine DNA methyltransferase ribonuclease-like" evidence="10">
    <location>
        <begin position="4"/>
        <end position="75"/>
    </location>
</feature>
<dbReference type="GO" id="GO:0006307">
    <property type="term" value="P:DNA alkylation repair"/>
    <property type="evidence" value="ECO:0007669"/>
    <property type="project" value="UniProtKB-UniRule"/>
</dbReference>
<evidence type="ECO:0000259" key="9">
    <source>
        <dbReference type="Pfam" id="PF01035"/>
    </source>
</evidence>
<proteinExistence type="inferred from homology"/>
<dbReference type="Proteomes" id="UP000054725">
    <property type="component" value="Unassembled WGS sequence"/>
</dbReference>
<dbReference type="RefSeq" id="WP_058504979.1">
    <property type="nucleotide sequence ID" value="NZ_CAAAIF010000010.1"/>
</dbReference>
<protein>
    <recommendedName>
        <fullName evidence="8">Methylated-DNA--protein-cysteine methyltransferase</fullName>
        <ecNumber evidence="8">2.1.1.63</ecNumber>
    </recommendedName>
    <alternativeName>
        <fullName evidence="8">6-O-methylguanine-DNA methyltransferase</fullName>
        <shortName evidence="8">MGMT</shortName>
    </alternativeName>
    <alternativeName>
        <fullName evidence="8">O-6-methylguanine-DNA-alkyltransferase</fullName>
    </alternativeName>
</protein>
<comment type="function">
    <text evidence="8">Involved in the cellular defense against the biological effects of O6-methylguanine (O6-MeG) and O4-methylthymine (O4-MeT) in DNA. Repairs the methylated nucleobase in DNA by stoichiometrically transferring the methyl group to a cysteine residue in the enzyme. This is a suicide reaction: the enzyme is irreversibly inactivated.</text>
</comment>
<evidence type="ECO:0000313" key="12">
    <source>
        <dbReference type="Proteomes" id="UP000054725"/>
    </source>
</evidence>
<dbReference type="InterPro" id="IPR014048">
    <property type="entry name" value="MethylDNA_cys_MeTrfase_DNA-bd"/>
</dbReference>
<dbReference type="InterPro" id="IPR036217">
    <property type="entry name" value="MethylDNA_cys_MeTrfase_DNAb"/>
</dbReference>